<feature type="compositionally biased region" description="Polar residues" evidence="15">
    <location>
        <begin position="748"/>
        <end position="762"/>
    </location>
</feature>
<dbReference type="Gene3D" id="1.25.40.10">
    <property type="entry name" value="Tetratricopeptide repeat domain"/>
    <property type="match status" value="2"/>
</dbReference>
<comment type="cofactor">
    <cofactor evidence="1">
        <name>Fe(2+)</name>
        <dbReference type="ChEBI" id="CHEBI:29033"/>
    </cofactor>
</comment>
<feature type="compositionally biased region" description="Low complexity" evidence="15">
    <location>
        <begin position="728"/>
        <end position="747"/>
    </location>
</feature>
<dbReference type="PROSITE" id="PS50005">
    <property type="entry name" value="TPR"/>
    <property type="match status" value="2"/>
</dbReference>
<evidence type="ECO:0000259" key="16">
    <source>
        <dbReference type="PROSITE" id="PS51184"/>
    </source>
</evidence>
<dbReference type="GO" id="GO:0031490">
    <property type="term" value="F:chromatin DNA binding"/>
    <property type="evidence" value="ECO:0007669"/>
    <property type="project" value="TreeGrafter"/>
</dbReference>
<dbReference type="Pfam" id="PF13181">
    <property type="entry name" value="TPR_8"/>
    <property type="match status" value="1"/>
</dbReference>
<feature type="compositionally biased region" description="Basic and acidic residues" evidence="15">
    <location>
        <begin position="960"/>
        <end position="977"/>
    </location>
</feature>
<evidence type="ECO:0000256" key="9">
    <source>
        <dbReference type="ARBA" id="ARBA00023004"/>
    </source>
</evidence>
<dbReference type="GO" id="GO:0000978">
    <property type="term" value="F:RNA polymerase II cis-regulatory region sequence-specific DNA binding"/>
    <property type="evidence" value="ECO:0007669"/>
    <property type="project" value="TreeGrafter"/>
</dbReference>
<dbReference type="FunFam" id="1.25.40.10:FF:000011">
    <property type="entry name" value="lysine-specific demethylase 6A isoform X3"/>
    <property type="match status" value="1"/>
</dbReference>
<dbReference type="SMART" id="SM00028">
    <property type="entry name" value="TPR"/>
    <property type="match status" value="6"/>
</dbReference>
<keyword evidence="9" id="KW-0408">Iron</keyword>
<evidence type="ECO:0000313" key="18">
    <source>
        <dbReference type="Proteomes" id="UP000233100"/>
    </source>
</evidence>
<dbReference type="Pfam" id="PF21322">
    <property type="entry name" value="KDM6_C-hel"/>
    <property type="match status" value="1"/>
</dbReference>
<keyword evidence="7" id="KW-0223">Dioxygenase</keyword>
<comment type="subcellular location">
    <subcellularLocation>
        <location evidence="3">Nucleus</location>
    </subcellularLocation>
</comment>
<dbReference type="GO" id="GO:0007507">
    <property type="term" value="P:heart development"/>
    <property type="evidence" value="ECO:0007669"/>
    <property type="project" value="TreeGrafter"/>
</dbReference>
<dbReference type="InterPro" id="IPR048562">
    <property type="entry name" value="KDM6A_B-like_C-hel"/>
</dbReference>
<reference evidence="17" key="2">
    <citation type="submission" date="2025-09" db="UniProtKB">
        <authorList>
            <consortium name="Ensembl"/>
        </authorList>
    </citation>
    <scope>IDENTIFICATION</scope>
</reference>
<comment type="similarity">
    <text evidence="11">Belongs to the UTX family.</text>
</comment>
<keyword evidence="14" id="KW-0802">TPR repeat</keyword>
<evidence type="ECO:0000256" key="15">
    <source>
        <dbReference type="SAM" id="MobiDB-lite"/>
    </source>
</evidence>
<comment type="catalytic activity">
    <reaction evidence="13">
        <text>N(6),N(6),N(6)-trimethyl-L-lysyl(27)-[histone H3] + 2 2-oxoglutarate + 2 O2 = N(6)-methyl-L-lysyl(27)-[histone H3] + 2 formaldehyde + 2 succinate + 2 CO2</text>
        <dbReference type="Rhea" id="RHEA:60224"/>
        <dbReference type="Rhea" id="RHEA-COMP:15535"/>
        <dbReference type="Rhea" id="RHEA-COMP:15544"/>
        <dbReference type="ChEBI" id="CHEBI:15379"/>
        <dbReference type="ChEBI" id="CHEBI:16526"/>
        <dbReference type="ChEBI" id="CHEBI:16810"/>
        <dbReference type="ChEBI" id="CHEBI:16842"/>
        <dbReference type="ChEBI" id="CHEBI:30031"/>
        <dbReference type="ChEBI" id="CHEBI:61929"/>
        <dbReference type="ChEBI" id="CHEBI:61961"/>
        <dbReference type="EC" id="1.14.11.68"/>
    </reaction>
</comment>
<evidence type="ECO:0000313" key="17">
    <source>
        <dbReference type="Ensembl" id="ENSMFAP00000059020.1"/>
    </source>
</evidence>
<comment type="cofactor">
    <cofactor evidence="2">
        <name>L-ascorbate</name>
        <dbReference type="ChEBI" id="CHEBI:38290"/>
    </cofactor>
</comment>
<dbReference type="InterPro" id="IPR011990">
    <property type="entry name" value="TPR-like_helical_dom_sf"/>
</dbReference>
<evidence type="ECO:0000256" key="6">
    <source>
        <dbReference type="ARBA" id="ARBA00022853"/>
    </source>
</evidence>
<dbReference type="FunFam" id="2.60.120.650:FF:000002">
    <property type="entry name" value="lysine-specific demethylase 6A isoform X2"/>
    <property type="match status" value="1"/>
</dbReference>
<evidence type="ECO:0000256" key="7">
    <source>
        <dbReference type="ARBA" id="ARBA00022964"/>
    </source>
</evidence>
<dbReference type="Gene3D" id="1.20.58.1370">
    <property type="match status" value="2"/>
</dbReference>
<dbReference type="GeneTree" id="ENSGT00940000155202"/>
<dbReference type="SUPFAM" id="SSF48452">
    <property type="entry name" value="TPR-like"/>
    <property type="match status" value="2"/>
</dbReference>
<dbReference type="InterPro" id="IPR003347">
    <property type="entry name" value="JmjC_dom"/>
</dbReference>
<feature type="region of interest" description="Disordered" evidence="15">
    <location>
        <begin position="724"/>
        <end position="780"/>
    </location>
</feature>
<protein>
    <recommendedName>
        <fullName evidence="12">[histone H3]-trimethyl-L-lysine(27) demethylase</fullName>
        <ecNumber evidence="12">1.14.11.68</ecNumber>
    </recommendedName>
</protein>
<feature type="region of interest" description="Disordered" evidence="15">
    <location>
        <begin position="957"/>
        <end position="993"/>
    </location>
</feature>
<keyword evidence="8" id="KW-0560">Oxidoreductase</keyword>
<dbReference type="Ensembl" id="ENSMFAT00000073165.1">
    <property type="protein sequence ID" value="ENSMFAP00000059020.1"/>
    <property type="gene ID" value="ENSMFAG00000063023.1"/>
</dbReference>
<dbReference type="Pfam" id="PF02373">
    <property type="entry name" value="JmjC"/>
    <property type="match status" value="1"/>
</dbReference>
<keyword evidence="5" id="KW-0862">Zinc</keyword>
<keyword evidence="18" id="KW-1185">Reference proteome</keyword>
<evidence type="ECO:0000256" key="4">
    <source>
        <dbReference type="ARBA" id="ARBA00022723"/>
    </source>
</evidence>
<evidence type="ECO:0000256" key="8">
    <source>
        <dbReference type="ARBA" id="ARBA00023002"/>
    </source>
</evidence>
<dbReference type="GO" id="GO:0046872">
    <property type="term" value="F:metal ion binding"/>
    <property type="evidence" value="ECO:0007669"/>
    <property type="project" value="UniProtKB-KW"/>
</dbReference>
<feature type="region of interest" description="Disordered" evidence="15">
    <location>
        <begin position="634"/>
        <end position="657"/>
    </location>
</feature>
<dbReference type="GO" id="GO:0044666">
    <property type="term" value="C:MLL3/4 complex"/>
    <property type="evidence" value="ECO:0007669"/>
    <property type="project" value="TreeGrafter"/>
</dbReference>
<proteinExistence type="inferred from homology"/>
<dbReference type="GO" id="GO:0071558">
    <property type="term" value="F:histone H3K27me2/H3K27me3 demethylase activity"/>
    <property type="evidence" value="ECO:0007669"/>
    <property type="project" value="UniProtKB-EC"/>
</dbReference>
<feature type="compositionally biased region" description="Polar residues" evidence="15">
    <location>
        <begin position="553"/>
        <end position="568"/>
    </location>
</feature>
<dbReference type="FunFam" id="1.20.58.1370:FF:000001">
    <property type="entry name" value="lysine-specific demethylase 6A isoform X2"/>
    <property type="match status" value="1"/>
</dbReference>
<feature type="compositionally biased region" description="Polar residues" evidence="15">
    <location>
        <begin position="576"/>
        <end position="591"/>
    </location>
</feature>
<evidence type="ECO:0000256" key="12">
    <source>
        <dbReference type="ARBA" id="ARBA00034525"/>
    </source>
</evidence>
<sequence length="1257" mass="139246">MNSCGVSLSAAAVALGDEAKKMAAGKASRDSEEESLSLTVEEREALGGMDSRLFGFVRLHEDGARMKTLLGKAVRCYESLILKAEGKVDSDFFCQLGHFNLLLEDYSKALSAYQRYYSLQSDYWKNAAFLYGLGLVYFYYNAFHWAIKAFQDVLYVDPSFCRAKEIHLRLGLMFKVNTDYKSSLKHFQLALIDCNPCTLSSAEIQFHIAHLYETQRKYHSAKEAYEQLLQTENLPAQVKATVLQQLGWMHHNMDIVGDKASKESYAIQYLQKSLEADPNSGQSWYFLGSVLYQQQNQPMDALQAYICAVQLDHGHAAAWMDLGTLYESCNQPQDAIKCYLNATRSKRCSNTSTLAARIKFLQNGSDNWNVVQSLSHHPVQQVYSLCLTPQKLQHLEQLRANRDNLNPAQKHQLEQLESQFVLMQQMRHKGVAQVRTTGIHNGAIADSSLPTNSVSDRQPHAALTRVSSVSQPGVHPACIEKLLSNGAFSAGCVPCGTSKILGSTDTVLLGSNCIAGSESNGNVPYLQQNTHTLPHNHTDLNSSIEEPWRKQRSNSAQGLHKSQSSCVSGPNEEQPLFSTESAQYQQATSTGIKKPNEHLTLPSNSVPQKNADSHFSSHIATSGGQQGIIFTKESKPSKHQSLVPETSRHTGDTSNGCADVKGLSNHVHQLIADAVSSPNHGDSPNLLIADNPQLSALLVGKANDNVGTGTCDKVNNIHPAVHTKTDHSVASSPSSAISTATPSPKSTEQASINSVTSLNSPHSGIHTVNGEGLENSQNSTKVDLPLVSHRSTSQIIPSMSVSICPSSTEVLKAFRNLGKNGLSNSCILLDKCPPPRPPTSPYPPLPKDKLNPPTPSIYLENKRDAFFPPLHQFCTNPKNPVTVIRGLAGALKLDLGLFSTKTLVEANNEHMVEVRTQLLQPADENWDPTGTKKIWHCESNRSHTTIAKYAQYQASSFQESLREENEKRTQHKDHSDNESTSSENSGRRRKGPFKTIKFGTNIDLSDNKKWKLQLHELTKLPAFVRVVSAGNLLSHVGHTILGMNTVQLYMKVPGSRTPGHQENNNFCSVNINIGPGDCEWFVVPEDYWGVLNDFCEKNNLNFLMSSWWPNLEDLYEANVPVYRFIQRPGDLVWINAGTVHWVQAVGWCNNIAWNVGPLTACQYKLAVERYEWNKLKSVKSPVPMVHLSWNMARNIKVSDPKLFEMIKYCLLKILKQCQTLREALVAAGKEVIWHGRTNDEPAHYCSICEALSLSSSS</sequence>
<evidence type="ECO:0000256" key="10">
    <source>
        <dbReference type="ARBA" id="ARBA00023242"/>
    </source>
</evidence>
<dbReference type="GO" id="GO:0010468">
    <property type="term" value="P:regulation of gene expression"/>
    <property type="evidence" value="ECO:0007669"/>
    <property type="project" value="TreeGrafter"/>
</dbReference>
<feature type="repeat" description="TPR" evidence="14">
    <location>
        <begin position="90"/>
        <end position="123"/>
    </location>
</feature>
<evidence type="ECO:0000256" key="11">
    <source>
        <dbReference type="ARBA" id="ARBA00034483"/>
    </source>
</evidence>
<evidence type="ECO:0000256" key="1">
    <source>
        <dbReference type="ARBA" id="ARBA00001954"/>
    </source>
</evidence>
<dbReference type="Gene3D" id="2.60.120.650">
    <property type="entry name" value="Cupin"/>
    <property type="match status" value="1"/>
</dbReference>
<dbReference type="SMART" id="SM00558">
    <property type="entry name" value="JmjC"/>
    <property type="match status" value="1"/>
</dbReference>
<keyword evidence="10" id="KW-0539">Nucleus</keyword>
<gene>
    <name evidence="17" type="primary">UTY</name>
</gene>
<dbReference type="InterPro" id="IPR046941">
    <property type="entry name" value="KDM6_GATAL_sf"/>
</dbReference>
<evidence type="ECO:0000256" key="14">
    <source>
        <dbReference type="PROSITE-ProRule" id="PRU00339"/>
    </source>
</evidence>
<dbReference type="EC" id="1.14.11.68" evidence="12"/>
<reference evidence="17" key="1">
    <citation type="submission" date="2025-08" db="UniProtKB">
        <authorList>
            <consortium name="Ensembl"/>
        </authorList>
    </citation>
    <scope>IDENTIFICATION</scope>
</reference>
<feature type="compositionally biased region" description="Polar residues" evidence="15">
    <location>
        <begin position="532"/>
        <end position="544"/>
    </location>
</feature>
<dbReference type="PANTHER" id="PTHR14017:SF25">
    <property type="entry name" value="HISTONE DEMETHYLASE UTY"/>
    <property type="match status" value="1"/>
</dbReference>
<dbReference type="InterPro" id="IPR019734">
    <property type="entry name" value="TPR_rpt"/>
</dbReference>
<dbReference type="PANTHER" id="PTHR14017">
    <property type="entry name" value="LYSINE-SPECIFIC DEMETHYLASE"/>
    <property type="match status" value="1"/>
</dbReference>
<dbReference type="SUPFAM" id="SSF51197">
    <property type="entry name" value="Clavaminate synthase-like"/>
    <property type="match status" value="1"/>
</dbReference>
<evidence type="ECO:0000256" key="13">
    <source>
        <dbReference type="ARBA" id="ARBA00048695"/>
    </source>
</evidence>
<dbReference type="AlphaFoldDB" id="A0A7N9D8R6"/>
<dbReference type="Proteomes" id="UP000233100">
    <property type="component" value="Unplaced"/>
</dbReference>
<accession>A0A7N9D8R6</accession>
<evidence type="ECO:0000256" key="5">
    <source>
        <dbReference type="ARBA" id="ARBA00022833"/>
    </source>
</evidence>
<feature type="domain" description="JmjC" evidence="16">
    <location>
        <begin position="1009"/>
        <end position="1172"/>
    </location>
</feature>
<dbReference type="FunFam" id="1.20.58.1370:FF:000002">
    <property type="entry name" value="lysine-specific demethylase 6A isoform X6"/>
    <property type="match status" value="1"/>
</dbReference>
<feature type="region of interest" description="Disordered" evidence="15">
    <location>
        <begin position="532"/>
        <end position="602"/>
    </location>
</feature>
<name>A0A7N9D8R6_MACFA</name>
<dbReference type="Gene3D" id="2.10.110.20">
    <property type="match status" value="1"/>
</dbReference>
<keyword evidence="6" id="KW-0156">Chromatin regulator</keyword>
<feature type="repeat" description="TPR" evidence="14">
    <location>
        <begin position="127"/>
        <end position="160"/>
    </location>
</feature>
<evidence type="ECO:0000256" key="3">
    <source>
        <dbReference type="ARBA" id="ARBA00004123"/>
    </source>
</evidence>
<dbReference type="PROSITE" id="PS51184">
    <property type="entry name" value="JMJC"/>
    <property type="match status" value="1"/>
</dbReference>
<evidence type="ECO:0000256" key="2">
    <source>
        <dbReference type="ARBA" id="ARBA00001961"/>
    </source>
</evidence>
<organism evidence="17 18">
    <name type="scientific">Macaca fascicularis</name>
    <name type="common">Crab-eating macaque</name>
    <name type="synonym">Cynomolgus monkey</name>
    <dbReference type="NCBI Taxonomy" id="9541"/>
    <lineage>
        <taxon>Eukaryota</taxon>
        <taxon>Metazoa</taxon>
        <taxon>Chordata</taxon>
        <taxon>Craniata</taxon>
        <taxon>Vertebrata</taxon>
        <taxon>Euteleostomi</taxon>
        <taxon>Mammalia</taxon>
        <taxon>Eutheria</taxon>
        <taxon>Euarchontoglires</taxon>
        <taxon>Primates</taxon>
        <taxon>Haplorrhini</taxon>
        <taxon>Catarrhini</taxon>
        <taxon>Cercopithecidae</taxon>
        <taxon>Cercopithecinae</taxon>
        <taxon>Macaca</taxon>
    </lineage>
</organism>
<keyword evidence="4" id="KW-0479">Metal-binding</keyword>
<dbReference type="InterPro" id="IPR051630">
    <property type="entry name" value="Corepressor-Demethylase"/>
</dbReference>